<keyword evidence="4" id="KW-1185">Reference proteome</keyword>
<dbReference type="Pfam" id="PF01804">
    <property type="entry name" value="Penicil_amidase"/>
    <property type="match status" value="3"/>
</dbReference>
<reference evidence="3 4" key="1">
    <citation type="submission" date="2016-10" db="EMBL/GenBank/DDBJ databases">
        <authorList>
            <person name="de Groot N.N."/>
        </authorList>
    </citation>
    <scope>NUCLEOTIDE SEQUENCE [LARGE SCALE GENOMIC DNA]</scope>
    <source>
        <strain evidence="3 4">DSM 19547</strain>
    </source>
</reference>
<dbReference type="Gene3D" id="3.60.20.10">
    <property type="entry name" value="Glutamine Phosphoribosylpyrophosphate, subunit 1, domain 1"/>
    <property type="match status" value="2"/>
</dbReference>
<dbReference type="RefSeq" id="WP_093425978.1">
    <property type="nucleotide sequence ID" value="NZ_FOXA01000062.1"/>
</dbReference>
<gene>
    <name evidence="3" type="ORF">SAMN04488047_1625</name>
</gene>
<feature type="chain" id="PRO_5011459415" evidence="2">
    <location>
        <begin position="24"/>
        <end position="626"/>
    </location>
</feature>
<name>A0A1I5WX08_9RHOB</name>
<accession>A0A1I5WX08</accession>
<dbReference type="PANTHER" id="PTHR34218:SF3">
    <property type="entry name" value="ACYL-HOMOSERINE LACTONE ACYLASE PVDQ"/>
    <property type="match status" value="1"/>
</dbReference>
<feature type="non-terminal residue" evidence="3">
    <location>
        <position position="626"/>
    </location>
</feature>
<evidence type="ECO:0000256" key="2">
    <source>
        <dbReference type="SAM" id="SignalP"/>
    </source>
</evidence>
<dbReference type="STRING" id="441119.SAMN04488047_1625"/>
<dbReference type="PANTHER" id="PTHR34218">
    <property type="entry name" value="PEPTIDASE S45 PENICILLIN AMIDASE"/>
    <property type="match status" value="1"/>
</dbReference>
<dbReference type="InterPro" id="IPR023343">
    <property type="entry name" value="Penicillin_amidase_dom1"/>
</dbReference>
<dbReference type="OrthoDB" id="9760084at2"/>
<dbReference type="EMBL" id="FOXA01000062">
    <property type="protein sequence ID" value="SFQ24161.1"/>
    <property type="molecule type" value="Genomic_DNA"/>
</dbReference>
<evidence type="ECO:0000256" key="1">
    <source>
        <dbReference type="ARBA" id="ARBA00006586"/>
    </source>
</evidence>
<feature type="signal peptide" evidence="2">
    <location>
        <begin position="1"/>
        <end position="23"/>
    </location>
</feature>
<evidence type="ECO:0000313" key="4">
    <source>
        <dbReference type="Proteomes" id="UP000199356"/>
    </source>
</evidence>
<dbReference type="Proteomes" id="UP000199356">
    <property type="component" value="Unassembled WGS sequence"/>
</dbReference>
<evidence type="ECO:0000313" key="3">
    <source>
        <dbReference type="EMBL" id="SFQ24161.1"/>
    </source>
</evidence>
<dbReference type="Gene3D" id="1.10.439.10">
    <property type="entry name" value="Penicillin Amidohydrolase, domain 1"/>
    <property type="match status" value="2"/>
</dbReference>
<keyword evidence="2" id="KW-0732">Signal</keyword>
<organism evidence="3 4">
    <name type="scientific">Tranquillimonas alkanivorans</name>
    <dbReference type="NCBI Taxonomy" id="441119"/>
    <lineage>
        <taxon>Bacteria</taxon>
        <taxon>Pseudomonadati</taxon>
        <taxon>Pseudomonadota</taxon>
        <taxon>Alphaproteobacteria</taxon>
        <taxon>Rhodobacterales</taxon>
        <taxon>Roseobacteraceae</taxon>
        <taxon>Tranquillimonas</taxon>
    </lineage>
</organism>
<dbReference type="GO" id="GO:0017000">
    <property type="term" value="P:antibiotic biosynthetic process"/>
    <property type="evidence" value="ECO:0007669"/>
    <property type="project" value="InterPro"/>
</dbReference>
<dbReference type="SUPFAM" id="SSF56235">
    <property type="entry name" value="N-terminal nucleophile aminohydrolases (Ntn hydrolases)"/>
    <property type="match status" value="2"/>
</dbReference>
<proteinExistence type="inferred from homology"/>
<comment type="similarity">
    <text evidence="1">Belongs to the peptidase S45 family.</text>
</comment>
<dbReference type="AlphaFoldDB" id="A0A1I5WX08"/>
<dbReference type="InterPro" id="IPR029055">
    <property type="entry name" value="Ntn_hydrolases_N"/>
</dbReference>
<protein>
    <submittedName>
        <fullName evidence="3">Penicillin amidase</fullName>
    </submittedName>
</protein>
<dbReference type="GO" id="GO:0016811">
    <property type="term" value="F:hydrolase activity, acting on carbon-nitrogen (but not peptide) bonds, in linear amides"/>
    <property type="evidence" value="ECO:0007669"/>
    <property type="project" value="InterPro"/>
</dbReference>
<sequence length="626" mass="67514">MKTVFRVTLRVFLALAAATTATAALVGYLLLASVPDYDEDFTVPGIRGPVDILRDASAIPHISAASTADVYFALGFVHAQDRLGQMLRARRSAAAEAMRQRRVTFGRPVSAALDAYADGVNAWISELARGGRGGGGPELLMLGAPIQPWEPSDSLALARAFLENLQIAHSSDESKIMGGQVPAGRPNNAPGLLSHRRDASLDVWAVPASRTVSGAPILAADVTGPLALPSQWYLADLQLPSGPVVGATLPGIPFVVIGRSHSLLWGFRSIGPPAEVTTSELPDAASEAFLAVLGRLTQSSSASDAAGKVADLPPTGLQLVAADGQAVEAWPRCARPTCEPARDFLEVRRDVLDDRQTVYSIESAIAVQQDVVSAVARTLLPLMARELWFDAPAVRGEGITSSTLRSDVLNRLASWNGEMERLAPEPLVFWAWARALQQRILQDEFPAADHVWRRPRPDFLHAVLSDREGSAIWCDVRLSKRRETCDELLLASFDDALNWIIDRYGDDPSSWSWGSEHVMVMKWSAIRSGSVLDGVADLKAFAGGGPYTQKSTLFDEGEANPFESRSGTNFQAVMTLGEDTASHFIAPAGQSGHPLSRFYDNLFSRWKHADYLDMSSDLSIARSAAA</sequence>
<dbReference type="InterPro" id="IPR002692">
    <property type="entry name" value="S45"/>
</dbReference>